<gene>
    <name evidence="2" type="ORF">GCM10009090_15440</name>
</gene>
<dbReference type="GO" id="GO:0051213">
    <property type="term" value="F:dioxygenase activity"/>
    <property type="evidence" value="ECO:0007669"/>
    <property type="project" value="UniProtKB-KW"/>
</dbReference>
<reference evidence="2" key="1">
    <citation type="journal article" date="2014" name="Int. J. Syst. Evol. Microbiol.">
        <title>Complete genome sequence of Corynebacterium casei LMG S-19264T (=DSM 44701T), isolated from a smear-ripened cheese.</title>
        <authorList>
            <consortium name="US DOE Joint Genome Institute (JGI-PGF)"/>
            <person name="Walter F."/>
            <person name="Albersmeier A."/>
            <person name="Kalinowski J."/>
            <person name="Ruckert C."/>
        </authorList>
    </citation>
    <scope>NUCLEOTIDE SEQUENCE</scope>
    <source>
        <strain evidence="2">JCM 13306</strain>
    </source>
</reference>
<sequence>MPTQIFVNLPVADLEKSKAFYTSLGYGINPTFTNENAACVMVSDIIHVMLLVRPFFQGFTKKAVADAHKELQTLVALSAPDRAAVDALLDKALAAGGKEPGEPQDYGFMYQRSFEDLDGHTWEIAYMNEAEFPGA</sequence>
<dbReference type="EMBL" id="BNBA01000010">
    <property type="protein sequence ID" value="GHH52184.1"/>
    <property type="molecule type" value="Genomic_DNA"/>
</dbReference>
<protein>
    <submittedName>
        <fullName evidence="2">Extradiol dioxygenase</fullName>
    </submittedName>
</protein>
<keyword evidence="2" id="KW-0223">Dioxygenase</keyword>
<reference evidence="2" key="2">
    <citation type="submission" date="2020-09" db="EMBL/GenBank/DDBJ databases">
        <authorList>
            <person name="Sun Q."/>
            <person name="Ohkuma M."/>
        </authorList>
    </citation>
    <scope>NUCLEOTIDE SEQUENCE</scope>
    <source>
        <strain evidence="2">JCM 13306</strain>
    </source>
</reference>
<dbReference type="PANTHER" id="PTHR36503">
    <property type="entry name" value="BLR2520 PROTEIN"/>
    <property type="match status" value="1"/>
</dbReference>
<dbReference type="PANTHER" id="PTHR36503:SF2">
    <property type="entry name" value="BLR2408 PROTEIN"/>
    <property type="match status" value="1"/>
</dbReference>
<proteinExistence type="predicted"/>
<feature type="domain" description="Glyoxalase/Bleomycin resistance-like N-terminal" evidence="1">
    <location>
        <begin position="5"/>
        <end position="42"/>
    </location>
</feature>
<keyword evidence="3" id="KW-1185">Reference proteome</keyword>
<keyword evidence="2" id="KW-0560">Oxidoreductase</keyword>
<evidence type="ECO:0000313" key="3">
    <source>
        <dbReference type="Proteomes" id="UP000623958"/>
    </source>
</evidence>
<dbReference type="InterPro" id="IPR053863">
    <property type="entry name" value="Glyoxy/Ble-like_N"/>
</dbReference>
<organism evidence="2 3">
    <name type="scientific">Xanthomonas boreopolis</name>
    <dbReference type="NCBI Taxonomy" id="86183"/>
    <lineage>
        <taxon>Bacteria</taxon>
        <taxon>Pseudomonadati</taxon>
        <taxon>Pseudomonadota</taxon>
        <taxon>Gammaproteobacteria</taxon>
        <taxon>Lysobacterales</taxon>
        <taxon>Lysobacteraceae</taxon>
        <taxon>Xanthomonas</taxon>
    </lineage>
</organism>
<evidence type="ECO:0000259" key="1">
    <source>
        <dbReference type="Pfam" id="PF22677"/>
    </source>
</evidence>
<dbReference type="Proteomes" id="UP000623958">
    <property type="component" value="Unassembled WGS sequence"/>
</dbReference>
<dbReference type="AlphaFoldDB" id="A0A919F7K3"/>
<comment type="caution">
    <text evidence="2">The sequence shown here is derived from an EMBL/GenBank/DDBJ whole genome shotgun (WGS) entry which is preliminary data.</text>
</comment>
<dbReference type="Gene3D" id="3.10.180.10">
    <property type="entry name" value="2,3-Dihydroxybiphenyl 1,2-Dioxygenase, domain 1"/>
    <property type="match status" value="1"/>
</dbReference>
<name>A0A919F7K3_9XANT</name>
<dbReference type="RefSeq" id="WP_434029004.1">
    <property type="nucleotide sequence ID" value="NZ_BNBA01000010.1"/>
</dbReference>
<accession>A0A919F7K3</accession>
<dbReference type="InterPro" id="IPR029068">
    <property type="entry name" value="Glyas_Bleomycin-R_OHBP_Dase"/>
</dbReference>
<evidence type="ECO:0000313" key="2">
    <source>
        <dbReference type="EMBL" id="GHH52184.1"/>
    </source>
</evidence>
<dbReference type="SUPFAM" id="SSF54593">
    <property type="entry name" value="Glyoxalase/Bleomycin resistance protein/Dihydroxybiphenyl dioxygenase"/>
    <property type="match status" value="1"/>
</dbReference>
<dbReference type="Pfam" id="PF22677">
    <property type="entry name" value="Ble-like_N"/>
    <property type="match status" value="1"/>
</dbReference>